<dbReference type="InterPro" id="IPR050237">
    <property type="entry name" value="ATP-dep_AMP-bd_enzyme"/>
</dbReference>
<gene>
    <name evidence="5" type="ORF">NS331_05820</name>
</gene>
<accession>A0A147H4E3</accession>
<feature type="domain" description="AMP-binding enzyme C-terminal" evidence="4">
    <location>
        <begin position="423"/>
        <end position="498"/>
    </location>
</feature>
<dbReference type="PROSITE" id="PS00455">
    <property type="entry name" value="AMP_BINDING"/>
    <property type="match status" value="1"/>
</dbReference>
<keyword evidence="6" id="KW-1185">Reference proteome</keyword>
<dbReference type="InterPro" id="IPR042099">
    <property type="entry name" value="ANL_N_sf"/>
</dbReference>
<evidence type="ECO:0000256" key="1">
    <source>
        <dbReference type="ARBA" id="ARBA00006432"/>
    </source>
</evidence>
<dbReference type="InterPro" id="IPR000873">
    <property type="entry name" value="AMP-dep_synth/lig_dom"/>
</dbReference>
<protein>
    <submittedName>
        <fullName evidence="5">Long-chain fatty acid--CoA ligase</fullName>
    </submittedName>
</protein>
<dbReference type="PATRIC" id="fig|433924.3.peg.3032"/>
<dbReference type="RefSeq" id="WP_058641054.1">
    <property type="nucleotide sequence ID" value="NZ_LDSL01000038.1"/>
</dbReference>
<organism evidence="5 6">
    <name type="scientific">Pseudacidovorax intermedius</name>
    <dbReference type="NCBI Taxonomy" id="433924"/>
    <lineage>
        <taxon>Bacteria</taxon>
        <taxon>Pseudomonadati</taxon>
        <taxon>Pseudomonadota</taxon>
        <taxon>Betaproteobacteria</taxon>
        <taxon>Burkholderiales</taxon>
        <taxon>Comamonadaceae</taxon>
        <taxon>Pseudacidovorax</taxon>
    </lineage>
</organism>
<reference evidence="5 6" key="1">
    <citation type="journal article" date="2016" name="Front. Microbiol.">
        <title>Genomic Resource of Rice Seed Associated Bacteria.</title>
        <authorList>
            <person name="Midha S."/>
            <person name="Bansal K."/>
            <person name="Sharma S."/>
            <person name="Kumar N."/>
            <person name="Patil P.P."/>
            <person name="Chaudhry V."/>
            <person name="Patil P.B."/>
        </authorList>
    </citation>
    <scope>NUCLEOTIDE SEQUENCE [LARGE SCALE GENOMIC DNA]</scope>
    <source>
        <strain evidence="5 6">NS331</strain>
    </source>
</reference>
<dbReference type="Proteomes" id="UP000072741">
    <property type="component" value="Unassembled WGS sequence"/>
</dbReference>
<evidence type="ECO:0000313" key="5">
    <source>
        <dbReference type="EMBL" id="KTT24814.1"/>
    </source>
</evidence>
<dbReference type="Gene3D" id="3.40.50.12780">
    <property type="entry name" value="N-terminal domain of ligase-like"/>
    <property type="match status" value="1"/>
</dbReference>
<dbReference type="CDD" id="cd17631">
    <property type="entry name" value="FACL_FadD13-like"/>
    <property type="match status" value="1"/>
</dbReference>
<sequence length="517" mass="56453">MQLTQALTRAVQIRHRHTATLYNDRSRTWAEVGERVPRLAAGLRAMGLKAGERLAVLALNSDNYIELLFAAAWADLVLVPLNTRWAVPENIYSLRDAECAGLVLDDAFAEQAPALLDGHAMAHVVHMGDAPTPAGMTGSEALIARSAPMPDACGRDDALCGIYYTGGTTGSPKGVMLSHRNFVAASINWIATLHFTDQTRYLHSAGLFHLAGASPAFALTMAGGTHVCLPKFDALLAFQAIERHRVNYVLFVPTMINMMLNHPDFERHDLSSVRYCEYGASPIPDAVLAAAIEKLPGWEFIQGYGMTETAALTVSLPWRFHFDGEHGPHKRKAAGRASYGVDVRIVDAEGQEVPRGMPGEIAVRGAQVMLGYWKRPEDTAAVLRDGWMHTGDGAWMDEAGFIYIVDRVKDMIISGGENIYSREVENAVHAHPAVRECAVIGIPDEKWGEAVLAVVALKAGHAVTEQELIAHCRMLIASYKCPRRVAFCEALPLSGAGKIMKNVLRAPYWEGKKRAVN</sequence>
<feature type="domain" description="AMP-dependent synthetase/ligase" evidence="3">
    <location>
        <begin position="9"/>
        <end position="373"/>
    </location>
</feature>
<evidence type="ECO:0000259" key="4">
    <source>
        <dbReference type="Pfam" id="PF13193"/>
    </source>
</evidence>
<comment type="similarity">
    <text evidence="1">Belongs to the ATP-dependent AMP-binding enzyme family.</text>
</comment>
<name>A0A147H4E3_9BURK</name>
<evidence type="ECO:0000256" key="2">
    <source>
        <dbReference type="ARBA" id="ARBA00022598"/>
    </source>
</evidence>
<keyword evidence="2 5" id="KW-0436">Ligase</keyword>
<dbReference type="PANTHER" id="PTHR43767:SF1">
    <property type="entry name" value="NONRIBOSOMAL PEPTIDE SYNTHASE PES1 (EUROFUNG)-RELATED"/>
    <property type="match status" value="1"/>
</dbReference>
<dbReference type="Pfam" id="PF13193">
    <property type="entry name" value="AMP-binding_C"/>
    <property type="match status" value="1"/>
</dbReference>
<dbReference type="Gene3D" id="3.30.300.30">
    <property type="match status" value="1"/>
</dbReference>
<dbReference type="GO" id="GO:0016878">
    <property type="term" value="F:acid-thiol ligase activity"/>
    <property type="evidence" value="ECO:0007669"/>
    <property type="project" value="UniProtKB-ARBA"/>
</dbReference>
<dbReference type="FunFam" id="3.30.300.30:FF:000008">
    <property type="entry name" value="2,3-dihydroxybenzoate-AMP ligase"/>
    <property type="match status" value="1"/>
</dbReference>
<dbReference type="InterPro" id="IPR045851">
    <property type="entry name" value="AMP-bd_C_sf"/>
</dbReference>
<dbReference type="OrthoDB" id="9766486at2"/>
<dbReference type="NCBIfam" id="NF004837">
    <property type="entry name" value="PRK06187.1"/>
    <property type="match status" value="1"/>
</dbReference>
<dbReference type="PANTHER" id="PTHR43767">
    <property type="entry name" value="LONG-CHAIN-FATTY-ACID--COA LIGASE"/>
    <property type="match status" value="1"/>
</dbReference>
<dbReference type="SUPFAM" id="SSF56801">
    <property type="entry name" value="Acetyl-CoA synthetase-like"/>
    <property type="match status" value="1"/>
</dbReference>
<evidence type="ECO:0000259" key="3">
    <source>
        <dbReference type="Pfam" id="PF00501"/>
    </source>
</evidence>
<dbReference type="Pfam" id="PF00501">
    <property type="entry name" value="AMP-binding"/>
    <property type="match status" value="1"/>
</dbReference>
<dbReference type="EMBL" id="LDSL01000038">
    <property type="protein sequence ID" value="KTT24814.1"/>
    <property type="molecule type" value="Genomic_DNA"/>
</dbReference>
<dbReference type="AlphaFoldDB" id="A0A147H4E3"/>
<comment type="caution">
    <text evidence="5">The sequence shown here is derived from an EMBL/GenBank/DDBJ whole genome shotgun (WGS) entry which is preliminary data.</text>
</comment>
<dbReference type="InterPro" id="IPR020845">
    <property type="entry name" value="AMP-binding_CS"/>
</dbReference>
<evidence type="ECO:0000313" key="6">
    <source>
        <dbReference type="Proteomes" id="UP000072741"/>
    </source>
</evidence>
<proteinExistence type="inferred from homology"/>
<dbReference type="InterPro" id="IPR025110">
    <property type="entry name" value="AMP-bd_C"/>
</dbReference>